<name>A0A501PIB5_9PROT</name>
<dbReference type="PANTHER" id="PTHR43806">
    <property type="entry name" value="PEPTIDASE S8"/>
    <property type="match status" value="1"/>
</dbReference>
<dbReference type="RefSeq" id="WP_139940818.1">
    <property type="nucleotide sequence ID" value="NZ_JBHSYP010000006.1"/>
</dbReference>
<dbReference type="PANTHER" id="PTHR43806:SF11">
    <property type="entry name" value="CEREVISIN-RELATED"/>
    <property type="match status" value="1"/>
</dbReference>
<dbReference type="SUPFAM" id="SSF52743">
    <property type="entry name" value="Subtilisin-like"/>
    <property type="match status" value="1"/>
</dbReference>
<dbReference type="GO" id="GO:0004252">
    <property type="term" value="F:serine-type endopeptidase activity"/>
    <property type="evidence" value="ECO:0007669"/>
    <property type="project" value="UniProtKB-UniRule"/>
</dbReference>
<dbReference type="InterPro" id="IPR015500">
    <property type="entry name" value="Peptidase_S8_subtilisin-rel"/>
</dbReference>
<reference evidence="9" key="1">
    <citation type="submission" date="2019-06" db="EMBL/GenBank/DDBJ databases">
        <title>The complete genome of Emcibacter congregatus ZYLT.</title>
        <authorList>
            <person name="Zhao Z."/>
        </authorList>
    </citation>
    <scope>NUCLEOTIDE SEQUENCE [LARGE SCALE GENOMIC DNA]</scope>
    <source>
        <strain evidence="9">MCCC 1A06723</strain>
    </source>
</reference>
<gene>
    <name evidence="8" type="ORF">FIV46_10190</name>
</gene>
<dbReference type="InterPro" id="IPR023828">
    <property type="entry name" value="Peptidase_S8_Ser-AS"/>
</dbReference>
<evidence type="ECO:0000256" key="3">
    <source>
        <dbReference type="ARBA" id="ARBA00022801"/>
    </source>
</evidence>
<dbReference type="Proteomes" id="UP000319148">
    <property type="component" value="Unassembled WGS sequence"/>
</dbReference>
<evidence type="ECO:0000313" key="8">
    <source>
        <dbReference type="EMBL" id="TPD59847.1"/>
    </source>
</evidence>
<dbReference type="InterPro" id="IPR036852">
    <property type="entry name" value="Peptidase_S8/S53_dom_sf"/>
</dbReference>
<keyword evidence="2 5" id="KW-0645">Protease</keyword>
<dbReference type="GO" id="GO:0006508">
    <property type="term" value="P:proteolysis"/>
    <property type="evidence" value="ECO:0007669"/>
    <property type="project" value="UniProtKB-KW"/>
</dbReference>
<dbReference type="Pfam" id="PF00082">
    <property type="entry name" value="Peptidase_S8"/>
    <property type="match status" value="1"/>
</dbReference>
<dbReference type="EMBL" id="VFIY01000010">
    <property type="protein sequence ID" value="TPD59847.1"/>
    <property type="molecule type" value="Genomic_DNA"/>
</dbReference>
<keyword evidence="9" id="KW-1185">Reference proteome</keyword>
<dbReference type="PROSITE" id="PS00138">
    <property type="entry name" value="SUBTILASE_SER"/>
    <property type="match status" value="1"/>
</dbReference>
<comment type="similarity">
    <text evidence="1 5">Belongs to the peptidase S8 family.</text>
</comment>
<feature type="compositionally biased region" description="Acidic residues" evidence="6">
    <location>
        <begin position="74"/>
        <end position="92"/>
    </location>
</feature>
<accession>A0A501PIB5</accession>
<dbReference type="PRINTS" id="PR00723">
    <property type="entry name" value="SUBTILISIN"/>
</dbReference>
<evidence type="ECO:0000256" key="6">
    <source>
        <dbReference type="SAM" id="MobiDB-lite"/>
    </source>
</evidence>
<feature type="compositionally biased region" description="Basic and acidic residues" evidence="6">
    <location>
        <begin position="123"/>
        <end position="144"/>
    </location>
</feature>
<feature type="compositionally biased region" description="Basic and acidic residues" evidence="6">
    <location>
        <begin position="160"/>
        <end position="206"/>
    </location>
</feature>
<dbReference type="InterPro" id="IPR000209">
    <property type="entry name" value="Peptidase_S8/S53_dom"/>
</dbReference>
<sequence>MGGRPVVAADSIGASAVQAPQYAGISGFSPEVMLLSIFDVMWLSSDDPSEDAADEAEEEAEKAAEEAAEQAAQEAEEAAEQAAEEAAEQAAEEAEKAAEKAAEEAAEQAEQAAEQAAEEAAEQAEKAAEEAAEKAAREAERAAEEAAEDAAEEAEEVAEEAAKQVEEAAEEAAKQAEETAEESAKQAEEAAEEAAKEAEEAAKQAEAEAEEAQELAREGEVQAEKEAEEQAEREAEEAGEDHSGHDDDHDEDRDNDESHRLSETREHMVERLREFNEFTDDEGFEAVADELLVLADRGSDLKLDKSQIDQIEQLDGLGMVLVRVRASGEKKVQDLAGEMSGTIENADVDLNHLFRPDAQQDGQAVTSVDPANYSRDFNLRESGRGDLSVGLIDSKVDRSHPALQNGNITDKDLVPFNYIRPSSHGTAVASLLVGDDETFHGLLPGGKLYAASVFFQTPDGATVATTESLILALDWLVRQKVRVINMSLSGPPNKLLELALRRVSEKGSVVVAAVGNGGPASGPLFPAAYDGVIAVTAVDNHRKVYLRASRGPHVAFSAPGVDIRVARADGGYDIQTGTSIAAPFVSAILADMISRKGTEWKKEDLDILRKTAIDLGAPGFDEIYGHGLIRAVEE</sequence>
<evidence type="ECO:0000256" key="4">
    <source>
        <dbReference type="ARBA" id="ARBA00022825"/>
    </source>
</evidence>
<dbReference type="OrthoDB" id="5405281at2"/>
<keyword evidence="4 5" id="KW-0720">Serine protease</keyword>
<feature type="compositionally biased region" description="Acidic residues" evidence="6">
    <location>
        <begin position="47"/>
        <end position="60"/>
    </location>
</feature>
<dbReference type="PROSITE" id="PS51892">
    <property type="entry name" value="SUBTILASE"/>
    <property type="match status" value="1"/>
</dbReference>
<organism evidence="8 9">
    <name type="scientific">Emcibacter nanhaiensis</name>
    <dbReference type="NCBI Taxonomy" id="1505037"/>
    <lineage>
        <taxon>Bacteria</taxon>
        <taxon>Pseudomonadati</taxon>
        <taxon>Pseudomonadota</taxon>
        <taxon>Alphaproteobacteria</taxon>
        <taxon>Emcibacterales</taxon>
        <taxon>Emcibacteraceae</taxon>
        <taxon>Emcibacter</taxon>
    </lineage>
</organism>
<feature type="compositionally biased region" description="Basic and acidic residues" evidence="6">
    <location>
        <begin position="93"/>
        <end position="103"/>
    </location>
</feature>
<dbReference type="InterPro" id="IPR050131">
    <property type="entry name" value="Peptidase_S8_subtilisin-like"/>
</dbReference>
<evidence type="ECO:0000256" key="2">
    <source>
        <dbReference type="ARBA" id="ARBA00022670"/>
    </source>
</evidence>
<feature type="active site" description="Charge relay system" evidence="5">
    <location>
        <position position="579"/>
    </location>
</feature>
<feature type="active site" description="Charge relay system" evidence="5">
    <location>
        <position position="424"/>
    </location>
</feature>
<protein>
    <recommendedName>
        <fullName evidence="7">Peptidase S8/S53 domain-containing protein</fullName>
    </recommendedName>
</protein>
<evidence type="ECO:0000313" key="9">
    <source>
        <dbReference type="Proteomes" id="UP000319148"/>
    </source>
</evidence>
<evidence type="ECO:0000256" key="1">
    <source>
        <dbReference type="ARBA" id="ARBA00011073"/>
    </source>
</evidence>
<evidence type="ECO:0000256" key="5">
    <source>
        <dbReference type="PROSITE-ProRule" id="PRU01240"/>
    </source>
</evidence>
<evidence type="ECO:0000259" key="7">
    <source>
        <dbReference type="Pfam" id="PF00082"/>
    </source>
</evidence>
<keyword evidence="3 5" id="KW-0378">Hydrolase</keyword>
<dbReference type="AlphaFoldDB" id="A0A501PIB5"/>
<feature type="region of interest" description="Disordered" evidence="6">
    <location>
        <begin position="45"/>
        <end position="265"/>
    </location>
</feature>
<feature type="domain" description="Peptidase S8/S53" evidence="7">
    <location>
        <begin position="387"/>
        <end position="627"/>
    </location>
</feature>
<proteinExistence type="inferred from homology"/>
<comment type="caution">
    <text evidence="8">The sequence shown here is derived from an EMBL/GenBank/DDBJ whole genome shotgun (WGS) entry which is preliminary data.</text>
</comment>
<dbReference type="Gene3D" id="3.40.50.200">
    <property type="entry name" value="Peptidase S8/S53 domain"/>
    <property type="match status" value="1"/>
</dbReference>
<feature type="active site" description="Charge relay system" evidence="5">
    <location>
        <position position="393"/>
    </location>
</feature>
<dbReference type="CDD" id="cd05561">
    <property type="entry name" value="Peptidases_S8_4"/>
    <property type="match status" value="1"/>
</dbReference>
<feature type="compositionally biased region" description="Basic and acidic residues" evidence="6">
    <location>
        <begin position="256"/>
        <end position="265"/>
    </location>
</feature>
<feature type="compositionally biased region" description="Acidic residues" evidence="6">
    <location>
        <begin position="145"/>
        <end position="159"/>
    </location>
</feature>
<feature type="compositionally biased region" description="Basic and acidic residues" evidence="6">
    <location>
        <begin position="214"/>
        <end position="233"/>
    </location>
</feature>